<dbReference type="InterPro" id="IPR025490">
    <property type="entry name" value="RqcP"/>
</dbReference>
<feature type="domain" description="RNA-binding S4" evidence="5">
    <location>
        <begin position="1"/>
        <end position="64"/>
    </location>
</feature>
<evidence type="ECO:0000256" key="1">
    <source>
        <dbReference type="ARBA" id="ARBA00022555"/>
    </source>
</evidence>
<accession>A0A645F540</accession>
<dbReference type="Gene3D" id="3.10.290.10">
    <property type="entry name" value="RNA-binding S4 domain"/>
    <property type="match status" value="1"/>
</dbReference>
<dbReference type="InterPro" id="IPR036986">
    <property type="entry name" value="S4_RNA-bd_sf"/>
</dbReference>
<dbReference type="CDD" id="cd00165">
    <property type="entry name" value="S4"/>
    <property type="match status" value="1"/>
</dbReference>
<keyword evidence="3" id="KW-0694">RNA-binding</keyword>
<dbReference type="SMART" id="SM00363">
    <property type="entry name" value="S4"/>
    <property type="match status" value="1"/>
</dbReference>
<keyword evidence="4" id="KW-0648">Protein biosynthesis</keyword>
<reference evidence="6" key="1">
    <citation type="submission" date="2019-08" db="EMBL/GenBank/DDBJ databases">
        <authorList>
            <person name="Kucharzyk K."/>
            <person name="Murdoch R.W."/>
            <person name="Higgins S."/>
            <person name="Loffler F."/>
        </authorList>
    </citation>
    <scope>NUCLEOTIDE SEQUENCE</scope>
</reference>
<dbReference type="GO" id="GO:0000049">
    <property type="term" value="F:tRNA binding"/>
    <property type="evidence" value="ECO:0007669"/>
    <property type="project" value="UniProtKB-KW"/>
</dbReference>
<comment type="caution">
    <text evidence="6">The sequence shown here is derived from an EMBL/GenBank/DDBJ whole genome shotgun (WGS) entry which is preliminary data.</text>
</comment>
<evidence type="ECO:0000313" key="6">
    <source>
        <dbReference type="EMBL" id="MPN09478.1"/>
    </source>
</evidence>
<evidence type="ECO:0000256" key="2">
    <source>
        <dbReference type="ARBA" id="ARBA00022730"/>
    </source>
</evidence>
<gene>
    <name evidence="6" type="ORF">SDC9_156768</name>
</gene>
<dbReference type="Pfam" id="PF01479">
    <property type="entry name" value="S4"/>
    <property type="match status" value="1"/>
</dbReference>
<evidence type="ECO:0000259" key="5">
    <source>
        <dbReference type="SMART" id="SM00363"/>
    </source>
</evidence>
<dbReference type="EMBL" id="VSSQ01055592">
    <property type="protein sequence ID" value="MPN09478.1"/>
    <property type="molecule type" value="Genomic_DNA"/>
</dbReference>
<dbReference type="PIRSF" id="PIRSF038881">
    <property type="entry name" value="RNAbp_HP1423"/>
    <property type="match status" value="1"/>
</dbReference>
<dbReference type="GO" id="GO:0019843">
    <property type="term" value="F:rRNA binding"/>
    <property type="evidence" value="ECO:0007669"/>
    <property type="project" value="UniProtKB-KW"/>
</dbReference>
<dbReference type="SUPFAM" id="SSF55174">
    <property type="entry name" value="Alpha-L RNA-binding motif"/>
    <property type="match status" value="1"/>
</dbReference>
<evidence type="ECO:0000256" key="4">
    <source>
        <dbReference type="ARBA" id="ARBA00022917"/>
    </source>
</evidence>
<name>A0A645F540_9ZZZZ</name>
<proteinExistence type="predicted"/>
<dbReference type="InterPro" id="IPR002942">
    <property type="entry name" value="S4_RNA-bd"/>
</dbReference>
<organism evidence="6">
    <name type="scientific">bioreactor metagenome</name>
    <dbReference type="NCBI Taxonomy" id="1076179"/>
    <lineage>
        <taxon>unclassified sequences</taxon>
        <taxon>metagenomes</taxon>
        <taxon>ecological metagenomes</taxon>
    </lineage>
</organism>
<keyword evidence="2" id="KW-0699">rRNA-binding</keyword>
<evidence type="ECO:0000256" key="3">
    <source>
        <dbReference type="ARBA" id="ARBA00022884"/>
    </source>
</evidence>
<protein>
    <recommendedName>
        <fullName evidence="5">RNA-binding S4 domain-containing protein</fullName>
    </recommendedName>
</protein>
<dbReference type="GO" id="GO:0006412">
    <property type="term" value="P:translation"/>
    <property type="evidence" value="ECO:0007669"/>
    <property type="project" value="UniProtKB-KW"/>
</dbReference>
<keyword evidence="1" id="KW-0820">tRNA-binding</keyword>
<sequence>MRLDKYLADIRIVKRRVVAHDMCESGKVMRNGMALKPGHEIKIGDTLDVQLAKKTLKITVSGEKDFEVIQETIRES</sequence>
<dbReference type="AlphaFoldDB" id="A0A645F540"/>
<dbReference type="PROSITE" id="PS50889">
    <property type="entry name" value="S4"/>
    <property type="match status" value="1"/>
</dbReference>